<comment type="caution">
    <text evidence="2">The sequence shown here is derived from an EMBL/GenBank/DDBJ whole genome shotgun (WGS) entry which is preliminary data.</text>
</comment>
<sequence>MATVATPDTARCFPPVISPHTRLLILGSLPGKASLAAGRYYAHPRNQFWLLLQSVLQQPLLALDYAARLQTLLTYGVGLWDVVAQARRHSSLDSDIRDAEHNDLRSLLQQWPTIRAVAFNGQTAGRAARQLPMDLPFTILPSSSPALTLPLAKKQQCWQDQLLPLLHPG</sequence>
<dbReference type="Proteomes" id="UP000587991">
    <property type="component" value="Unassembled WGS sequence"/>
</dbReference>
<accession>A0A847SF09</accession>
<reference evidence="2 3" key="1">
    <citation type="submission" date="2020-04" db="EMBL/GenBank/DDBJ databases">
        <title>Draft genome of Leeia sp. IMCC25680.</title>
        <authorList>
            <person name="Song J."/>
            <person name="Cho J.-C."/>
        </authorList>
    </citation>
    <scope>NUCLEOTIDE SEQUENCE [LARGE SCALE GENOMIC DNA]</scope>
    <source>
        <strain evidence="2 3">IMCC25680</strain>
    </source>
</reference>
<keyword evidence="2" id="KW-0378">Hydrolase</keyword>
<dbReference type="NCBIfam" id="TIGR04274">
    <property type="entry name" value="hypoxanDNAglyco"/>
    <property type="match status" value="1"/>
</dbReference>
<keyword evidence="3" id="KW-1185">Reference proteome</keyword>
<dbReference type="Gene3D" id="3.40.470.10">
    <property type="entry name" value="Uracil-DNA glycosylase-like domain"/>
    <property type="match status" value="1"/>
</dbReference>
<evidence type="ECO:0000313" key="2">
    <source>
        <dbReference type="EMBL" id="NLR75869.1"/>
    </source>
</evidence>
<gene>
    <name evidence="2" type="ORF">HF682_11940</name>
</gene>
<dbReference type="InterPro" id="IPR005122">
    <property type="entry name" value="Uracil-DNA_glycosylase-like"/>
</dbReference>
<dbReference type="InterPro" id="IPR026353">
    <property type="entry name" value="Hypoxan-DNA_Glyclase"/>
</dbReference>
<name>A0A847SF09_9NEIS</name>
<feature type="domain" description="Uracil-DNA glycosylase-like" evidence="1">
    <location>
        <begin position="14"/>
        <end position="162"/>
    </location>
</feature>
<evidence type="ECO:0000259" key="1">
    <source>
        <dbReference type="SMART" id="SM00986"/>
    </source>
</evidence>
<dbReference type="SMART" id="SM00986">
    <property type="entry name" value="UDG"/>
    <property type="match status" value="1"/>
</dbReference>
<dbReference type="CDD" id="cd10032">
    <property type="entry name" value="UDG-F6_HDG"/>
    <property type="match status" value="1"/>
</dbReference>
<dbReference type="SUPFAM" id="SSF52141">
    <property type="entry name" value="Uracil-DNA glycosylase-like"/>
    <property type="match status" value="1"/>
</dbReference>
<dbReference type="EMBL" id="JABAIM010000002">
    <property type="protein sequence ID" value="NLR75869.1"/>
    <property type="molecule type" value="Genomic_DNA"/>
</dbReference>
<dbReference type="InterPro" id="IPR036895">
    <property type="entry name" value="Uracil-DNA_glycosylase-like_sf"/>
</dbReference>
<organism evidence="2 3">
    <name type="scientific">Leeia aquatica</name>
    <dbReference type="NCBI Taxonomy" id="2725557"/>
    <lineage>
        <taxon>Bacteria</taxon>
        <taxon>Pseudomonadati</taxon>
        <taxon>Pseudomonadota</taxon>
        <taxon>Betaproteobacteria</taxon>
        <taxon>Neisseriales</taxon>
        <taxon>Leeiaceae</taxon>
        <taxon>Leeia</taxon>
    </lineage>
</organism>
<dbReference type="Pfam" id="PF03167">
    <property type="entry name" value="UDG"/>
    <property type="match status" value="1"/>
</dbReference>
<dbReference type="EC" id="3.2.2.15" evidence="2"/>
<proteinExistence type="predicted"/>
<keyword evidence="2" id="KW-0326">Glycosidase</keyword>
<dbReference type="AlphaFoldDB" id="A0A847SF09"/>
<evidence type="ECO:0000313" key="3">
    <source>
        <dbReference type="Proteomes" id="UP000587991"/>
    </source>
</evidence>
<dbReference type="SMART" id="SM00987">
    <property type="entry name" value="UreE_C"/>
    <property type="match status" value="1"/>
</dbReference>
<protein>
    <submittedName>
        <fullName evidence="2">DNA-deoxyinosine glycosylase</fullName>
        <ecNumber evidence="2">3.2.2.15</ecNumber>
    </submittedName>
</protein>
<dbReference type="GO" id="GO:0033958">
    <property type="term" value="F:DNA-deoxyinosine glycosylase activity"/>
    <property type="evidence" value="ECO:0007669"/>
    <property type="project" value="UniProtKB-EC"/>
</dbReference>